<proteinExistence type="predicted"/>
<dbReference type="InterPro" id="IPR051026">
    <property type="entry name" value="PI/PC_transfer"/>
</dbReference>
<dbReference type="EMBL" id="KN834933">
    <property type="protein sequence ID" value="KIK50068.1"/>
    <property type="molecule type" value="Genomic_DNA"/>
</dbReference>
<dbReference type="AlphaFoldDB" id="A0A0D0C5U5"/>
<accession>A0A0D0C5U5</accession>
<keyword evidence="2" id="KW-1185">Reference proteome</keyword>
<dbReference type="PANTHER" id="PTHR45657:SF1">
    <property type="entry name" value="CRAL-TRIO DOMAIN-CONTAINING PROTEIN YKL091C-RELATED"/>
    <property type="match status" value="1"/>
</dbReference>
<organism evidence="1 2">
    <name type="scientific">Collybiopsis luxurians FD-317 M1</name>
    <dbReference type="NCBI Taxonomy" id="944289"/>
    <lineage>
        <taxon>Eukaryota</taxon>
        <taxon>Fungi</taxon>
        <taxon>Dikarya</taxon>
        <taxon>Basidiomycota</taxon>
        <taxon>Agaricomycotina</taxon>
        <taxon>Agaricomycetes</taxon>
        <taxon>Agaricomycetidae</taxon>
        <taxon>Agaricales</taxon>
        <taxon>Marasmiineae</taxon>
        <taxon>Omphalotaceae</taxon>
        <taxon>Collybiopsis</taxon>
        <taxon>Collybiopsis luxurians</taxon>
    </lineage>
</organism>
<dbReference type="SUPFAM" id="SSF52087">
    <property type="entry name" value="CRAL/TRIO domain"/>
    <property type="match status" value="1"/>
</dbReference>
<dbReference type="OrthoDB" id="1434354at2759"/>
<sequence>MALVKAIIINCEKWRKEFRVDDIVKNFDFPEKEEVDKYYPQFYHKMDKDGHPIYIEQLRKLDFKALYACMTQDRLLKHLHPAPFWTSLSNFYHVKDYVMAASFIDQDRYPELGKFYIIDAPWFDPLEISSL</sequence>
<dbReference type="Gene3D" id="3.40.525.10">
    <property type="entry name" value="CRAL-TRIO lipid binding domain"/>
    <property type="match status" value="1"/>
</dbReference>
<name>A0A0D0C5U5_9AGAR</name>
<reference evidence="1 2" key="1">
    <citation type="submission" date="2014-04" db="EMBL/GenBank/DDBJ databases">
        <title>Evolutionary Origins and Diversification of the Mycorrhizal Mutualists.</title>
        <authorList>
            <consortium name="DOE Joint Genome Institute"/>
            <consortium name="Mycorrhizal Genomics Consortium"/>
            <person name="Kohler A."/>
            <person name="Kuo A."/>
            <person name="Nagy L.G."/>
            <person name="Floudas D."/>
            <person name="Copeland A."/>
            <person name="Barry K.W."/>
            <person name="Cichocki N."/>
            <person name="Veneault-Fourrey C."/>
            <person name="LaButti K."/>
            <person name="Lindquist E.A."/>
            <person name="Lipzen A."/>
            <person name="Lundell T."/>
            <person name="Morin E."/>
            <person name="Murat C."/>
            <person name="Riley R."/>
            <person name="Ohm R."/>
            <person name="Sun H."/>
            <person name="Tunlid A."/>
            <person name="Henrissat B."/>
            <person name="Grigoriev I.V."/>
            <person name="Hibbett D.S."/>
            <person name="Martin F."/>
        </authorList>
    </citation>
    <scope>NUCLEOTIDE SEQUENCE [LARGE SCALE GENOMIC DNA]</scope>
    <source>
        <strain evidence="1 2">FD-317 M1</strain>
    </source>
</reference>
<dbReference type="PANTHER" id="PTHR45657">
    <property type="entry name" value="CRAL-TRIO DOMAIN-CONTAINING PROTEIN YKL091C-RELATED"/>
    <property type="match status" value="1"/>
</dbReference>
<evidence type="ECO:0000313" key="1">
    <source>
        <dbReference type="EMBL" id="KIK50068.1"/>
    </source>
</evidence>
<dbReference type="HOGENOM" id="CLU_014001_0_5_1"/>
<dbReference type="InterPro" id="IPR036865">
    <property type="entry name" value="CRAL-TRIO_dom_sf"/>
</dbReference>
<evidence type="ECO:0000313" key="2">
    <source>
        <dbReference type="Proteomes" id="UP000053593"/>
    </source>
</evidence>
<dbReference type="Proteomes" id="UP000053593">
    <property type="component" value="Unassembled WGS sequence"/>
</dbReference>
<gene>
    <name evidence="1" type="ORF">GYMLUDRAFT_253292</name>
</gene>
<protein>
    <submittedName>
        <fullName evidence="1">Uncharacterized protein</fullName>
    </submittedName>
</protein>